<dbReference type="Pfam" id="PF10099">
    <property type="entry name" value="RskA_C"/>
    <property type="match status" value="1"/>
</dbReference>
<keyword evidence="4" id="KW-1185">Reference proteome</keyword>
<evidence type="ECO:0000313" key="4">
    <source>
        <dbReference type="Proteomes" id="UP000034491"/>
    </source>
</evidence>
<reference evidence="3 4" key="1">
    <citation type="submission" date="2015-03" db="EMBL/GenBank/DDBJ databases">
        <title>Genome sequence of Kiloniella sp. P1-1, isolated from the gut microflora of Pacific white shrimp, Penaeus vannamei.</title>
        <authorList>
            <person name="Shao Z."/>
            <person name="Wang L."/>
            <person name="Li X."/>
        </authorList>
    </citation>
    <scope>NUCLEOTIDE SEQUENCE [LARGE SCALE GENOMIC DNA]</scope>
    <source>
        <strain evidence="3 4">P1-1</strain>
    </source>
</reference>
<feature type="domain" description="Anti-sigma K factor RskA C-terminal" evidence="2">
    <location>
        <begin position="105"/>
        <end position="226"/>
    </location>
</feature>
<organism evidence="3 4">
    <name type="scientific">Kiloniella litopenaei</name>
    <dbReference type="NCBI Taxonomy" id="1549748"/>
    <lineage>
        <taxon>Bacteria</taxon>
        <taxon>Pseudomonadati</taxon>
        <taxon>Pseudomonadota</taxon>
        <taxon>Alphaproteobacteria</taxon>
        <taxon>Rhodospirillales</taxon>
        <taxon>Kiloniellaceae</taxon>
        <taxon>Kiloniella</taxon>
    </lineage>
</organism>
<dbReference type="PANTHER" id="PTHR37461">
    <property type="entry name" value="ANTI-SIGMA-K FACTOR RSKA"/>
    <property type="match status" value="1"/>
</dbReference>
<dbReference type="GO" id="GO:0016989">
    <property type="term" value="F:sigma factor antagonist activity"/>
    <property type="evidence" value="ECO:0007669"/>
    <property type="project" value="TreeGrafter"/>
</dbReference>
<name>A0A0M2RAM3_9PROT</name>
<evidence type="ECO:0000313" key="3">
    <source>
        <dbReference type="EMBL" id="KKJ78691.1"/>
    </source>
</evidence>
<dbReference type="Proteomes" id="UP000034491">
    <property type="component" value="Unassembled WGS sequence"/>
</dbReference>
<feature type="transmembrane region" description="Helical" evidence="1">
    <location>
        <begin position="97"/>
        <end position="118"/>
    </location>
</feature>
<sequence length="241" mass="25825">MSDQQDMSEDEALAAEYVLRLLDADAERAFETRLQAEPDLRVHLRFWEREFAALATDLPSDNPSPSVKTKLVAELNGEKARSGRSRFGRAGSGWGGFWGWFAFPAFAVAAFLVFSPMLRDPAFDPTHHATLISADGAVHIEAGYAPNGNLFKVIPEQGVPAAGRVFELWVISANADAPVSLGVVPADRESLFEITPEIAALINGGVLAVSDEPEGGSPTGVPTGPILATDEFFDADLFQPG</sequence>
<dbReference type="PATRIC" id="fig|1549748.8.peg.211"/>
<dbReference type="GO" id="GO:0005886">
    <property type="term" value="C:plasma membrane"/>
    <property type="evidence" value="ECO:0007669"/>
    <property type="project" value="InterPro"/>
</dbReference>
<dbReference type="InterPro" id="IPR051474">
    <property type="entry name" value="Anti-sigma-K/W_factor"/>
</dbReference>
<protein>
    <recommendedName>
        <fullName evidence="2">Anti-sigma K factor RskA C-terminal domain-containing protein</fullName>
    </recommendedName>
</protein>
<comment type="caution">
    <text evidence="3">The sequence shown here is derived from an EMBL/GenBank/DDBJ whole genome shotgun (WGS) entry which is preliminary data.</text>
</comment>
<accession>A0A0M2RAM3</accession>
<keyword evidence="1" id="KW-0812">Transmembrane</keyword>
<dbReference type="OrthoDB" id="9816387at2"/>
<dbReference type="EMBL" id="LANI01000001">
    <property type="protein sequence ID" value="KKJ78691.1"/>
    <property type="molecule type" value="Genomic_DNA"/>
</dbReference>
<dbReference type="RefSeq" id="WP_046501768.1">
    <property type="nucleotide sequence ID" value="NZ_LANI01000001.1"/>
</dbReference>
<dbReference type="STRING" id="1549748.WH95_00990"/>
<dbReference type="PANTHER" id="PTHR37461:SF1">
    <property type="entry name" value="ANTI-SIGMA-K FACTOR RSKA"/>
    <property type="match status" value="1"/>
</dbReference>
<keyword evidence="1" id="KW-1133">Transmembrane helix</keyword>
<gene>
    <name evidence="3" type="ORF">WH95_00990</name>
</gene>
<dbReference type="AlphaFoldDB" id="A0A0M2RAM3"/>
<dbReference type="InterPro" id="IPR018764">
    <property type="entry name" value="RskA_C"/>
</dbReference>
<keyword evidence="1" id="KW-0472">Membrane</keyword>
<dbReference type="GO" id="GO:0006417">
    <property type="term" value="P:regulation of translation"/>
    <property type="evidence" value="ECO:0007669"/>
    <property type="project" value="TreeGrafter"/>
</dbReference>
<evidence type="ECO:0000256" key="1">
    <source>
        <dbReference type="SAM" id="Phobius"/>
    </source>
</evidence>
<proteinExistence type="predicted"/>
<evidence type="ECO:0000259" key="2">
    <source>
        <dbReference type="Pfam" id="PF10099"/>
    </source>
</evidence>